<dbReference type="SMART" id="SM00184">
    <property type="entry name" value="RING"/>
    <property type="match status" value="1"/>
</dbReference>
<dbReference type="AlphaFoldDB" id="A0A9P8VW07"/>
<name>A0A9P8VW07_9HYPO</name>
<dbReference type="Gene3D" id="3.30.40.10">
    <property type="entry name" value="Zinc/RING finger domain, C3HC4 (zinc finger)"/>
    <property type="match status" value="1"/>
</dbReference>
<dbReference type="Proteomes" id="UP000777438">
    <property type="component" value="Unassembled WGS sequence"/>
</dbReference>
<evidence type="ECO:0000256" key="3">
    <source>
        <dbReference type="ARBA" id="ARBA00022833"/>
    </source>
</evidence>
<keyword evidence="1" id="KW-0479">Metal-binding</keyword>
<proteinExistence type="predicted"/>
<evidence type="ECO:0000313" key="6">
    <source>
        <dbReference type="EMBL" id="KAH6879772.1"/>
    </source>
</evidence>
<dbReference type="GO" id="GO:0006511">
    <property type="term" value="P:ubiquitin-dependent protein catabolic process"/>
    <property type="evidence" value="ECO:0007669"/>
    <property type="project" value="TreeGrafter"/>
</dbReference>
<keyword evidence="2 4" id="KW-0863">Zinc-finger</keyword>
<dbReference type="InterPro" id="IPR013083">
    <property type="entry name" value="Znf_RING/FYVE/PHD"/>
</dbReference>
<accession>A0A9P8VW07</accession>
<dbReference type="GO" id="GO:0008270">
    <property type="term" value="F:zinc ion binding"/>
    <property type="evidence" value="ECO:0007669"/>
    <property type="project" value="UniProtKB-KW"/>
</dbReference>
<keyword evidence="7" id="KW-1185">Reference proteome</keyword>
<evidence type="ECO:0000259" key="5">
    <source>
        <dbReference type="PROSITE" id="PS50089"/>
    </source>
</evidence>
<sequence>MDRESLISDESFYQAIFSQPLVHWRTRGQGSPNQGAAFAIIPDFFSHTTSQAVIEETLRKLPRKKVDNKTPGVGDMTECSICIENIQEGQTMITLPCQHQFHEICGVTWLKQPNSCPICRKSIDGS</sequence>
<comment type="caution">
    <text evidence="6">The sequence shown here is derived from an EMBL/GenBank/DDBJ whole genome shotgun (WGS) entry which is preliminary data.</text>
</comment>
<reference evidence="6 7" key="1">
    <citation type="journal article" date="2021" name="Nat. Commun.">
        <title>Genetic determinants of endophytism in the Arabidopsis root mycobiome.</title>
        <authorList>
            <person name="Mesny F."/>
            <person name="Miyauchi S."/>
            <person name="Thiergart T."/>
            <person name="Pickel B."/>
            <person name="Atanasova L."/>
            <person name="Karlsson M."/>
            <person name="Huettel B."/>
            <person name="Barry K.W."/>
            <person name="Haridas S."/>
            <person name="Chen C."/>
            <person name="Bauer D."/>
            <person name="Andreopoulos W."/>
            <person name="Pangilinan J."/>
            <person name="LaButti K."/>
            <person name="Riley R."/>
            <person name="Lipzen A."/>
            <person name="Clum A."/>
            <person name="Drula E."/>
            <person name="Henrissat B."/>
            <person name="Kohler A."/>
            <person name="Grigoriev I.V."/>
            <person name="Martin F.M."/>
            <person name="Hacquard S."/>
        </authorList>
    </citation>
    <scope>NUCLEOTIDE SEQUENCE [LARGE SCALE GENOMIC DNA]</scope>
    <source>
        <strain evidence="6 7">MPI-CAGE-CH-0241</strain>
    </source>
</reference>
<dbReference type="GO" id="GO:0061630">
    <property type="term" value="F:ubiquitin protein ligase activity"/>
    <property type="evidence" value="ECO:0007669"/>
    <property type="project" value="TreeGrafter"/>
</dbReference>
<dbReference type="Pfam" id="PF13639">
    <property type="entry name" value="zf-RING_2"/>
    <property type="match status" value="1"/>
</dbReference>
<dbReference type="PANTHER" id="PTHR45931:SF16">
    <property type="entry name" value="RING_U-BOX SUPERFAMILY PROTEIN"/>
    <property type="match status" value="1"/>
</dbReference>
<evidence type="ECO:0000256" key="2">
    <source>
        <dbReference type="ARBA" id="ARBA00022771"/>
    </source>
</evidence>
<dbReference type="InterPro" id="IPR001841">
    <property type="entry name" value="Znf_RING"/>
</dbReference>
<feature type="domain" description="RING-type" evidence="5">
    <location>
        <begin position="79"/>
        <end position="120"/>
    </location>
</feature>
<dbReference type="InterPro" id="IPR051834">
    <property type="entry name" value="RING_finger_E3_ligase"/>
</dbReference>
<gene>
    <name evidence="6" type="ORF">B0T10DRAFT_412714</name>
</gene>
<dbReference type="PROSITE" id="PS50089">
    <property type="entry name" value="ZF_RING_2"/>
    <property type="match status" value="1"/>
</dbReference>
<protein>
    <recommendedName>
        <fullName evidence="5">RING-type domain-containing protein</fullName>
    </recommendedName>
</protein>
<dbReference type="PANTHER" id="PTHR45931">
    <property type="entry name" value="SI:CH211-59O9.10"/>
    <property type="match status" value="1"/>
</dbReference>
<evidence type="ECO:0000256" key="1">
    <source>
        <dbReference type="ARBA" id="ARBA00022723"/>
    </source>
</evidence>
<evidence type="ECO:0000313" key="7">
    <source>
        <dbReference type="Proteomes" id="UP000777438"/>
    </source>
</evidence>
<dbReference type="SUPFAM" id="SSF57850">
    <property type="entry name" value="RING/U-box"/>
    <property type="match status" value="1"/>
</dbReference>
<organism evidence="6 7">
    <name type="scientific">Thelonectria olida</name>
    <dbReference type="NCBI Taxonomy" id="1576542"/>
    <lineage>
        <taxon>Eukaryota</taxon>
        <taxon>Fungi</taxon>
        <taxon>Dikarya</taxon>
        <taxon>Ascomycota</taxon>
        <taxon>Pezizomycotina</taxon>
        <taxon>Sordariomycetes</taxon>
        <taxon>Hypocreomycetidae</taxon>
        <taxon>Hypocreales</taxon>
        <taxon>Nectriaceae</taxon>
        <taxon>Thelonectria</taxon>
    </lineage>
</organism>
<evidence type="ECO:0000256" key="4">
    <source>
        <dbReference type="PROSITE-ProRule" id="PRU00175"/>
    </source>
</evidence>
<dbReference type="OrthoDB" id="8062037at2759"/>
<dbReference type="GO" id="GO:0005634">
    <property type="term" value="C:nucleus"/>
    <property type="evidence" value="ECO:0007669"/>
    <property type="project" value="TreeGrafter"/>
</dbReference>
<dbReference type="EMBL" id="JAGPYM010000028">
    <property type="protein sequence ID" value="KAH6879772.1"/>
    <property type="molecule type" value="Genomic_DNA"/>
</dbReference>
<keyword evidence="3" id="KW-0862">Zinc</keyword>